<dbReference type="InterPro" id="IPR013324">
    <property type="entry name" value="RNA_pol_sigma_r3/r4-like"/>
</dbReference>
<dbReference type="Gene3D" id="1.10.10.10">
    <property type="entry name" value="Winged helix-like DNA-binding domain superfamily/Winged helix DNA-binding domain"/>
    <property type="match status" value="1"/>
</dbReference>
<dbReference type="EMBL" id="MHRF01000010">
    <property type="protein sequence ID" value="OHA17986.1"/>
    <property type="molecule type" value="Genomic_DNA"/>
</dbReference>
<dbReference type="InterPro" id="IPR007627">
    <property type="entry name" value="RNA_pol_sigma70_r2"/>
</dbReference>
<evidence type="ECO:0000313" key="9">
    <source>
        <dbReference type="Proteomes" id="UP000178873"/>
    </source>
</evidence>
<organism evidence="8 9">
    <name type="scientific">Candidatus Taylorbacteria bacterium RIFCSPHIGHO2_01_FULL_46_22b</name>
    <dbReference type="NCBI Taxonomy" id="1802301"/>
    <lineage>
        <taxon>Bacteria</taxon>
        <taxon>Candidatus Tayloriibacteriota</taxon>
    </lineage>
</organism>
<keyword evidence="5" id="KW-0804">Transcription</keyword>
<evidence type="ECO:0000313" key="8">
    <source>
        <dbReference type="EMBL" id="OHA17986.1"/>
    </source>
</evidence>
<dbReference type="Proteomes" id="UP000178873">
    <property type="component" value="Unassembled WGS sequence"/>
</dbReference>
<name>A0A1G2M270_9BACT</name>
<comment type="similarity">
    <text evidence="1">Belongs to the sigma-70 factor family. ECF subfamily.</text>
</comment>
<dbReference type="GO" id="GO:0003677">
    <property type="term" value="F:DNA binding"/>
    <property type="evidence" value="ECO:0007669"/>
    <property type="project" value="UniProtKB-KW"/>
</dbReference>
<dbReference type="CDD" id="cd06171">
    <property type="entry name" value="Sigma70_r4"/>
    <property type="match status" value="1"/>
</dbReference>
<feature type="domain" description="RNA polymerase sigma factor 70 region 4 type 2" evidence="7">
    <location>
        <begin position="134"/>
        <end position="181"/>
    </location>
</feature>
<dbReference type="InterPro" id="IPR013325">
    <property type="entry name" value="RNA_pol_sigma_r2"/>
</dbReference>
<comment type="caution">
    <text evidence="8">The sequence shown here is derived from an EMBL/GenBank/DDBJ whole genome shotgun (WGS) entry which is preliminary data.</text>
</comment>
<evidence type="ECO:0008006" key="10">
    <source>
        <dbReference type="Google" id="ProtNLM"/>
    </source>
</evidence>
<gene>
    <name evidence="8" type="ORF">A2664_01405</name>
</gene>
<evidence type="ECO:0000256" key="4">
    <source>
        <dbReference type="ARBA" id="ARBA00023125"/>
    </source>
</evidence>
<dbReference type="InterPro" id="IPR013249">
    <property type="entry name" value="RNA_pol_sigma70_r4_t2"/>
</dbReference>
<sequence>MPLHERKQLWKRLSMKDIRSELNTAFELYTDELFRHSFFRLSNRDLALDTVQECFLRVWRYVQKGGKIENMRAFLFRTLHNLIVDEYRKTKTSSLDELLEGEDSQQQEASLLHEDTNELEAAMNRFDARQVLPVLKELPDLYSEVLMLRYVEGLSPKEISSIIGESENVVSVRIFRAIRKMKEVFEQKKFFHE</sequence>
<keyword evidence="3" id="KW-0731">Sigma factor</keyword>
<evidence type="ECO:0000256" key="2">
    <source>
        <dbReference type="ARBA" id="ARBA00023015"/>
    </source>
</evidence>
<evidence type="ECO:0000259" key="6">
    <source>
        <dbReference type="Pfam" id="PF04542"/>
    </source>
</evidence>
<dbReference type="Gene3D" id="1.10.1740.10">
    <property type="match status" value="1"/>
</dbReference>
<dbReference type="InterPro" id="IPR039425">
    <property type="entry name" value="RNA_pol_sigma-70-like"/>
</dbReference>
<feature type="domain" description="RNA polymerase sigma-70 region 2" evidence="6">
    <location>
        <begin position="27"/>
        <end position="91"/>
    </location>
</feature>
<dbReference type="GO" id="GO:0016987">
    <property type="term" value="F:sigma factor activity"/>
    <property type="evidence" value="ECO:0007669"/>
    <property type="project" value="UniProtKB-KW"/>
</dbReference>
<evidence type="ECO:0000256" key="3">
    <source>
        <dbReference type="ARBA" id="ARBA00023082"/>
    </source>
</evidence>
<dbReference type="GO" id="GO:0006352">
    <property type="term" value="P:DNA-templated transcription initiation"/>
    <property type="evidence" value="ECO:0007669"/>
    <property type="project" value="InterPro"/>
</dbReference>
<dbReference type="Pfam" id="PF04542">
    <property type="entry name" value="Sigma70_r2"/>
    <property type="match status" value="1"/>
</dbReference>
<dbReference type="SUPFAM" id="SSF88946">
    <property type="entry name" value="Sigma2 domain of RNA polymerase sigma factors"/>
    <property type="match status" value="1"/>
</dbReference>
<evidence type="ECO:0000256" key="5">
    <source>
        <dbReference type="ARBA" id="ARBA00023163"/>
    </source>
</evidence>
<evidence type="ECO:0000259" key="7">
    <source>
        <dbReference type="Pfam" id="PF08281"/>
    </source>
</evidence>
<protein>
    <recommendedName>
        <fullName evidence="10">RNA polymerase sigma factor</fullName>
    </recommendedName>
</protein>
<dbReference type="AlphaFoldDB" id="A0A1G2M270"/>
<dbReference type="STRING" id="1802301.A2664_01405"/>
<dbReference type="NCBIfam" id="TIGR02937">
    <property type="entry name" value="sigma70-ECF"/>
    <property type="match status" value="1"/>
</dbReference>
<accession>A0A1G2M270</accession>
<dbReference type="InterPro" id="IPR036388">
    <property type="entry name" value="WH-like_DNA-bd_sf"/>
</dbReference>
<dbReference type="Pfam" id="PF08281">
    <property type="entry name" value="Sigma70_r4_2"/>
    <property type="match status" value="1"/>
</dbReference>
<keyword evidence="4" id="KW-0238">DNA-binding</keyword>
<dbReference type="PANTHER" id="PTHR43133">
    <property type="entry name" value="RNA POLYMERASE ECF-TYPE SIGMA FACTO"/>
    <property type="match status" value="1"/>
</dbReference>
<evidence type="ECO:0000256" key="1">
    <source>
        <dbReference type="ARBA" id="ARBA00010641"/>
    </source>
</evidence>
<proteinExistence type="inferred from homology"/>
<reference evidence="8 9" key="1">
    <citation type="journal article" date="2016" name="Nat. Commun.">
        <title>Thousands of microbial genomes shed light on interconnected biogeochemical processes in an aquifer system.</title>
        <authorList>
            <person name="Anantharaman K."/>
            <person name="Brown C.T."/>
            <person name="Hug L.A."/>
            <person name="Sharon I."/>
            <person name="Castelle C.J."/>
            <person name="Probst A.J."/>
            <person name="Thomas B.C."/>
            <person name="Singh A."/>
            <person name="Wilkins M.J."/>
            <person name="Karaoz U."/>
            <person name="Brodie E.L."/>
            <person name="Williams K.H."/>
            <person name="Hubbard S.S."/>
            <person name="Banfield J.F."/>
        </authorList>
    </citation>
    <scope>NUCLEOTIDE SEQUENCE [LARGE SCALE GENOMIC DNA]</scope>
</reference>
<dbReference type="InterPro" id="IPR014284">
    <property type="entry name" value="RNA_pol_sigma-70_dom"/>
</dbReference>
<keyword evidence="2" id="KW-0805">Transcription regulation</keyword>
<dbReference type="SUPFAM" id="SSF88659">
    <property type="entry name" value="Sigma3 and sigma4 domains of RNA polymerase sigma factors"/>
    <property type="match status" value="1"/>
</dbReference>
<dbReference type="PANTHER" id="PTHR43133:SF8">
    <property type="entry name" value="RNA POLYMERASE SIGMA FACTOR HI_1459-RELATED"/>
    <property type="match status" value="1"/>
</dbReference>